<feature type="domain" description="M23ase beta-sheet core" evidence="3">
    <location>
        <begin position="211"/>
        <end position="305"/>
    </location>
</feature>
<dbReference type="Pfam" id="PF01551">
    <property type="entry name" value="Peptidase_M23"/>
    <property type="match status" value="1"/>
</dbReference>
<reference evidence="4 5" key="1">
    <citation type="submission" date="2016-11" db="EMBL/GenBank/DDBJ databases">
        <authorList>
            <person name="Jaros S."/>
            <person name="Januszkiewicz K."/>
            <person name="Wedrychowicz H."/>
        </authorList>
    </citation>
    <scope>NUCLEOTIDE SEQUENCE [LARGE SCALE GENOMIC DNA]</scope>
    <source>
        <strain evidence="4 5">GAS86</strain>
    </source>
</reference>
<feature type="region of interest" description="Disordered" evidence="1">
    <location>
        <begin position="104"/>
        <end position="138"/>
    </location>
</feature>
<evidence type="ECO:0000256" key="2">
    <source>
        <dbReference type="SAM" id="Phobius"/>
    </source>
</evidence>
<dbReference type="Gene3D" id="2.70.70.10">
    <property type="entry name" value="Glucose Permease (Domain IIA)"/>
    <property type="match status" value="1"/>
</dbReference>
<dbReference type="RefSeq" id="WP_074269187.1">
    <property type="nucleotide sequence ID" value="NZ_FSRM01000002.1"/>
</dbReference>
<dbReference type="InterPro" id="IPR016047">
    <property type="entry name" value="M23ase_b-sheet_dom"/>
</dbReference>
<keyword evidence="2" id="KW-0472">Membrane</keyword>
<evidence type="ECO:0000256" key="1">
    <source>
        <dbReference type="SAM" id="MobiDB-lite"/>
    </source>
</evidence>
<dbReference type="CDD" id="cd12797">
    <property type="entry name" value="M23_peptidase"/>
    <property type="match status" value="1"/>
</dbReference>
<dbReference type="OrthoDB" id="9815245at2"/>
<feature type="transmembrane region" description="Helical" evidence="2">
    <location>
        <begin position="23"/>
        <end position="48"/>
    </location>
</feature>
<evidence type="ECO:0000313" key="5">
    <source>
        <dbReference type="Proteomes" id="UP000184693"/>
    </source>
</evidence>
<dbReference type="Proteomes" id="UP000184693">
    <property type="component" value="Unassembled WGS sequence"/>
</dbReference>
<organism evidence="4 5">
    <name type="scientific">Paraburkholderia phenazinium</name>
    <dbReference type="NCBI Taxonomy" id="60549"/>
    <lineage>
        <taxon>Bacteria</taxon>
        <taxon>Pseudomonadati</taxon>
        <taxon>Pseudomonadota</taxon>
        <taxon>Betaproteobacteria</taxon>
        <taxon>Burkholderiales</taxon>
        <taxon>Burkholderiaceae</taxon>
        <taxon>Paraburkholderia</taxon>
    </lineage>
</organism>
<dbReference type="AlphaFoldDB" id="A0A1N6KL67"/>
<dbReference type="GO" id="GO:0004222">
    <property type="term" value="F:metalloendopeptidase activity"/>
    <property type="evidence" value="ECO:0007669"/>
    <property type="project" value="TreeGrafter"/>
</dbReference>
<dbReference type="InterPro" id="IPR011055">
    <property type="entry name" value="Dup_hybrid_motif"/>
</dbReference>
<name>A0A1N6KL67_9BURK</name>
<dbReference type="SUPFAM" id="SSF51261">
    <property type="entry name" value="Duplicated hybrid motif"/>
    <property type="match status" value="1"/>
</dbReference>
<proteinExistence type="predicted"/>
<dbReference type="FunFam" id="2.70.70.10:FF:000006">
    <property type="entry name" value="M23 family peptidase"/>
    <property type="match status" value="1"/>
</dbReference>
<sequence length="318" mass="33006">MSSILGAGSRLSSGEVRFVTRRAALGIAIVAVAGASVLSLAAGVAIGIHLPSHDATGQGAPATSRVEHDYAIDQLGKLNASMAQLEPRLERLTTQVGALRDFESRLNTPKAPPRAPANPADQDTSDADGEGGPSLPPRRCVEIATRPSRGDAASTQQQLDCMRATLSALEHETDVHEVAFSAFPGRMPADGARFGSPFGNRIDPFTHKLSFHPGVDLVAPSGTPILAAAGGRVVYAGPKGGYGNAVEIDHGNGLITRYGHASRILVHEGDLVLPRQHVADIGTTGRSTGPHLHFEVLVNGAPVDPTAYLALFGATSHG</sequence>
<keyword evidence="2" id="KW-1133">Transmembrane helix</keyword>
<protein>
    <submittedName>
        <fullName evidence="4">Peptidase family M23</fullName>
    </submittedName>
</protein>
<dbReference type="PANTHER" id="PTHR21666:SF270">
    <property type="entry name" value="MUREIN HYDROLASE ACTIVATOR ENVC"/>
    <property type="match status" value="1"/>
</dbReference>
<gene>
    <name evidence="4" type="ORF">SAMN05444168_7504</name>
</gene>
<dbReference type="EMBL" id="FSRM01000002">
    <property type="protein sequence ID" value="SIO57253.1"/>
    <property type="molecule type" value="Genomic_DNA"/>
</dbReference>
<keyword evidence="2" id="KW-0812">Transmembrane</keyword>
<dbReference type="PANTHER" id="PTHR21666">
    <property type="entry name" value="PEPTIDASE-RELATED"/>
    <property type="match status" value="1"/>
</dbReference>
<evidence type="ECO:0000259" key="3">
    <source>
        <dbReference type="Pfam" id="PF01551"/>
    </source>
</evidence>
<dbReference type="InterPro" id="IPR050570">
    <property type="entry name" value="Cell_wall_metabolism_enzyme"/>
</dbReference>
<accession>A0A1N6KL67</accession>
<evidence type="ECO:0000313" key="4">
    <source>
        <dbReference type="EMBL" id="SIO57253.1"/>
    </source>
</evidence>